<protein>
    <submittedName>
        <fullName evidence="1">Uncharacterized protein</fullName>
    </submittedName>
</protein>
<reference evidence="2" key="1">
    <citation type="submission" date="2016-02" db="EMBL/GenBank/DDBJ databases">
        <authorList>
            <person name="Rodrigo-Torres Lidia"/>
            <person name="Arahal R.David."/>
        </authorList>
    </citation>
    <scope>NUCLEOTIDE SEQUENCE [LARGE SCALE GENOMIC DNA]</scope>
    <source>
        <strain evidence="2">CECT 8713</strain>
    </source>
</reference>
<dbReference type="RefSeq" id="WP_062707969.1">
    <property type="nucleotide sequence ID" value="NZ_CAWRCI010000012.1"/>
</dbReference>
<proteinExistence type="predicted"/>
<dbReference type="Proteomes" id="UP000073601">
    <property type="component" value="Unassembled WGS sequence"/>
</dbReference>
<name>A0A128F3Y7_9GAMM</name>
<sequence>MLDELISQSLRDFQSDCVSFCEHHYPTIHNRGMKESHLGKAFARRLIHSYDNLNIDAQYAQLDEAGVLKHPAFRIESPNHQIYIIAHRLISANVACRKGLVKDIQWTLDHLDTASDKEKRLVILADHWVDRSSASKSVPSWWLGHQPIHKEEYVAQGIRLVDADRSLSEDIGQECNLSDGRHRIFHPLFRHRDGLPLFKYMLLTAAYTL</sequence>
<dbReference type="OrthoDB" id="5888987at2"/>
<organism evidence="1 2">
    <name type="scientific">Grimontia marina</name>
    <dbReference type="NCBI Taxonomy" id="646534"/>
    <lineage>
        <taxon>Bacteria</taxon>
        <taxon>Pseudomonadati</taxon>
        <taxon>Pseudomonadota</taxon>
        <taxon>Gammaproteobacteria</taxon>
        <taxon>Vibrionales</taxon>
        <taxon>Vibrionaceae</taxon>
        <taxon>Grimontia</taxon>
    </lineage>
</organism>
<dbReference type="EMBL" id="FIZY01000012">
    <property type="protein sequence ID" value="CZF81124.1"/>
    <property type="molecule type" value="Genomic_DNA"/>
</dbReference>
<evidence type="ECO:0000313" key="2">
    <source>
        <dbReference type="Proteomes" id="UP000073601"/>
    </source>
</evidence>
<keyword evidence="2" id="KW-1185">Reference proteome</keyword>
<dbReference type="AlphaFoldDB" id="A0A128F3Y7"/>
<accession>A0A128F3Y7</accession>
<gene>
    <name evidence="1" type="ORF">GMA8713_01720</name>
</gene>
<evidence type="ECO:0000313" key="1">
    <source>
        <dbReference type="EMBL" id="CZF81124.1"/>
    </source>
</evidence>